<protein>
    <submittedName>
        <fullName evidence="2">Uncharacterized protein</fullName>
    </submittedName>
</protein>
<evidence type="ECO:0000256" key="1">
    <source>
        <dbReference type="SAM" id="MobiDB-lite"/>
    </source>
</evidence>
<accession>A0A182WQ11</accession>
<dbReference type="EnsemblMetazoa" id="AMIN014746-RA">
    <property type="protein sequence ID" value="AMIN014746-PA"/>
    <property type="gene ID" value="AMIN014746"/>
</dbReference>
<sequence length="42" mass="4997">MHYTVLFKGTKQNAENTRKHKQQSKPWMYRGTGSFRGTREPI</sequence>
<name>A0A182WQ11_9DIPT</name>
<organism evidence="2 3">
    <name type="scientific">Anopheles minimus</name>
    <dbReference type="NCBI Taxonomy" id="112268"/>
    <lineage>
        <taxon>Eukaryota</taxon>
        <taxon>Metazoa</taxon>
        <taxon>Ecdysozoa</taxon>
        <taxon>Arthropoda</taxon>
        <taxon>Hexapoda</taxon>
        <taxon>Insecta</taxon>
        <taxon>Pterygota</taxon>
        <taxon>Neoptera</taxon>
        <taxon>Endopterygota</taxon>
        <taxon>Diptera</taxon>
        <taxon>Nematocera</taxon>
        <taxon>Culicoidea</taxon>
        <taxon>Culicidae</taxon>
        <taxon>Anophelinae</taxon>
        <taxon>Anopheles</taxon>
    </lineage>
</organism>
<reference evidence="2" key="2">
    <citation type="submission" date="2020-05" db="UniProtKB">
        <authorList>
            <consortium name="EnsemblMetazoa"/>
        </authorList>
    </citation>
    <scope>IDENTIFICATION</scope>
    <source>
        <strain evidence="2">MINIMUS1</strain>
    </source>
</reference>
<dbReference type="AlphaFoldDB" id="A0A182WQ11"/>
<reference evidence="3" key="1">
    <citation type="submission" date="2013-03" db="EMBL/GenBank/DDBJ databases">
        <title>The Genome Sequence of Anopheles minimus MINIMUS1.</title>
        <authorList>
            <consortium name="The Broad Institute Genomics Platform"/>
            <person name="Neafsey D.E."/>
            <person name="Walton C."/>
            <person name="Walker B."/>
            <person name="Young S.K."/>
            <person name="Zeng Q."/>
            <person name="Gargeya S."/>
            <person name="Fitzgerald M."/>
            <person name="Haas B."/>
            <person name="Abouelleil A."/>
            <person name="Allen A.W."/>
            <person name="Alvarado L."/>
            <person name="Arachchi H.M."/>
            <person name="Berlin A.M."/>
            <person name="Chapman S.B."/>
            <person name="Gainer-Dewar J."/>
            <person name="Goldberg J."/>
            <person name="Griggs A."/>
            <person name="Gujja S."/>
            <person name="Hansen M."/>
            <person name="Howarth C."/>
            <person name="Imamovic A."/>
            <person name="Ireland A."/>
            <person name="Larimer J."/>
            <person name="McCowan C."/>
            <person name="Murphy C."/>
            <person name="Pearson M."/>
            <person name="Poon T.W."/>
            <person name="Priest M."/>
            <person name="Roberts A."/>
            <person name="Saif S."/>
            <person name="Shea T."/>
            <person name="Sisk P."/>
            <person name="Sykes S."/>
            <person name="Wortman J."/>
            <person name="Nusbaum C."/>
            <person name="Birren B."/>
        </authorList>
    </citation>
    <scope>NUCLEOTIDE SEQUENCE [LARGE SCALE GENOMIC DNA]</scope>
    <source>
        <strain evidence="3">MINIMUS1</strain>
    </source>
</reference>
<feature type="region of interest" description="Disordered" evidence="1">
    <location>
        <begin position="1"/>
        <end position="42"/>
    </location>
</feature>
<dbReference type="Proteomes" id="UP000075920">
    <property type="component" value="Unassembled WGS sequence"/>
</dbReference>
<proteinExistence type="predicted"/>
<evidence type="ECO:0000313" key="3">
    <source>
        <dbReference type="Proteomes" id="UP000075920"/>
    </source>
</evidence>
<dbReference type="VEuPathDB" id="VectorBase:AMIN014746"/>
<evidence type="ECO:0000313" key="2">
    <source>
        <dbReference type="EnsemblMetazoa" id="AMIN014746-PA"/>
    </source>
</evidence>
<keyword evidence="3" id="KW-1185">Reference proteome</keyword>